<proteinExistence type="predicted"/>
<gene>
    <name evidence="2" type="ORF">MM415A00233_0020</name>
    <name evidence="1" type="ORF">MM415B00478_0051</name>
</gene>
<dbReference type="EMBL" id="MT141523">
    <property type="protein sequence ID" value="QJA64654.1"/>
    <property type="molecule type" value="Genomic_DNA"/>
</dbReference>
<name>A0A6M3J4N7_9ZZZZ</name>
<dbReference type="EMBL" id="MT142522">
    <property type="protein sequence ID" value="QJA84018.1"/>
    <property type="molecule type" value="Genomic_DNA"/>
</dbReference>
<protein>
    <submittedName>
        <fullName evidence="1">Uncharacterized protein</fullName>
    </submittedName>
</protein>
<sequence length="102" mass="10846">MSIREVAQGTQTQGEDEGIVYTITTTNWASAPTETSMIVKDRNGTNVTATVAPTGSTSVTGDVITLPAISGLAAGQRYRVDVQFTTGGGEPFECYFFIECEE</sequence>
<dbReference type="AlphaFoldDB" id="A0A6M3J4N7"/>
<evidence type="ECO:0000313" key="1">
    <source>
        <dbReference type="EMBL" id="QJA64654.1"/>
    </source>
</evidence>
<evidence type="ECO:0000313" key="2">
    <source>
        <dbReference type="EMBL" id="QJA84018.1"/>
    </source>
</evidence>
<accession>A0A6M3J4N7</accession>
<reference evidence="1" key="1">
    <citation type="submission" date="2020-03" db="EMBL/GenBank/DDBJ databases">
        <title>The deep terrestrial virosphere.</title>
        <authorList>
            <person name="Holmfeldt K."/>
            <person name="Nilsson E."/>
            <person name="Simone D."/>
            <person name="Lopez-Fernandez M."/>
            <person name="Wu X."/>
            <person name="de Brujin I."/>
            <person name="Lundin D."/>
            <person name="Andersson A."/>
            <person name="Bertilsson S."/>
            <person name="Dopson M."/>
        </authorList>
    </citation>
    <scope>NUCLEOTIDE SEQUENCE</scope>
    <source>
        <strain evidence="2">MM415A00233</strain>
        <strain evidence="1">MM415B00478</strain>
    </source>
</reference>
<organism evidence="1">
    <name type="scientific">viral metagenome</name>
    <dbReference type="NCBI Taxonomy" id="1070528"/>
    <lineage>
        <taxon>unclassified sequences</taxon>
        <taxon>metagenomes</taxon>
        <taxon>organismal metagenomes</taxon>
    </lineage>
</organism>